<evidence type="ECO:0000313" key="1">
    <source>
        <dbReference type="EMBL" id="EHQ30939.1"/>
    </source>
</evidence>
<dbReference type="eggNOG" id="ENOG50347CE">
    <property type="taxonomic scope" value="Bacteria"/>
</dbReference>
<name>H1Y3Z4_9SPHI</name>
<dbReference type="STRING" id="714943.Mucpa_6890"/>
<accession>H1Y3Z4</accession>
<dbReference type="OrthoDB" id="9854290at2"/>
<protein>
    <submittedName>
        <fullName evidence="1">Uncharacterized protein</fullName>
    </submittedName>
</protein>
<proteinExistence type="predicted"/>
<organism evidence="1 2">
    <name type="scientific">Mucilaginibacter paludis DSM 18603</name>
    <dbReference type="NCBI Taxonomy" id="714943"/>
    <lineage>
        <taxon>Bacteria</taxon>
        <taxon>Pseudomonadati</taxon>
        <taxon>Bacteroidota</taxon>
        <taxon>Sphingobacteriia</taxon>
        <taxon>Sphingobacteriales</taxon>
        <taxon>Sphingobacteriaceae</taxon>
        <taxon>Mucilaginibacter</taxon>
    </lineage>
</organism>
<gene>
    <name evidence="1" type="ORF">Mucpa_6890</name>
</gene>
<dbReference type="HOGENOM" id="CLU_2024112_0_0_10"/>
<dbReference type="Proteomes" id="UP000002774">
    <property type="component" value="Chromosome"/>
</dbReference>
<reference evidence="1" key="1">
    <citation type="submission" date="2011-09" db="EMBL/GenBank/DDBJ databases">
        <title>The permanent draft genome of Mucilaginibacter paludis DSM 18603.</title>
        <authorList>
            <consortium name="US DOE Joint Genome Institute (JGI-PGF)"/>
            <person name="Lucas S."/>
            <person name="Han J."/>
            <person name="Lapidus A."/>
            <person name="Bruce D."/>
            <person name="Goodwin L."/>
            <person name="Pitluck S."/>
            <person name="Peters L."/>
            <person name="Kyrpides N."/>
            <person name="Mavromatis K."/>
            <person name="Ivanova N."/>
            <person name="Mikhailova N."/>
            <person name="Held B."/>
            <person name="Detter J.C."/>
            <person name="Tapia R."/>
            <person name="Han C."/>
            <person name="Land M."/>
            <person name="Hauser L."/>
            <person name="Markowitz V."/>
            <person name="Cheng J.-F."/>
            <person name="Hugenholtz P."/>
            <person name="Woyke T."/>
            <person name="Wu D."/>
            <person name="Tindall B."/>
            <person name="Brambilla E."/>
            <person name="Klenk H.-P."/>
            <person name="Eisen J.A."/>
        </authorList>
    </citation>
    <scope>NUCLEOTIDE SEQUENCE [LARGE SCALE GENOMIC DNA]</scope>
    <source>
        <strain evidence="1">DSM 18603</strain>
    </source>
</reference>
<evidence type="ECO:0000313" key="2">
    <source>
        <dbReference type="Proteomes" id="UP000002774"/>
    </source>
</evidence>
<keyword evidence="2" id="KW-1185">Reference proteome</keyword>
<dbReference type="RefSeq" id="WP_008513016.1">
    <property type="nucleotide sequence ID" value="NZ_CM001403.1"/>
</dbReference>
<sequence length="122" mass="13737">MDTTKIHMQTHQGLQLKSVMDLLNVSIDDLGKGLNLKRAEVVELITSTEIDDAIITAVAVFLNIPVAVIRNFKYDLPFQPNILSENNTIINYNHCINQNSIESIAKIYEIVRDLVKKENGSK</sequence>
<dbReference type="EMBL" id="CM001403">
    <property type="protein sequence ID" value="EHQ30939.1"/>
    <property type="molecule type" value="Genomic_DNA"/>
</dbReference>
<dbReference type="AlphaFoldDB" id="H1Y3Z4"/>